<dbReference type="Gene3D" id="3.40.50.720">
    <property type="entry name" value="NAD(P)-binding Rossmann-like Domain"/>
    <property type="match status" value="1"/>
</dbReference>
<comment type="caution">
    <text evidence="4">The sequence shown here is derived from an EMBL/GenBank/DDBJ whole genome shotgun (WGS) entry which is preliminary data.</text>
</comment>
<evidence type="ECO:0000259" key="3">
    <source>
        <dbReference type="SMART" id="SM00822"/>
    </source>
</evidence>
<dbReference type="GO" id="GO:0032787">
    <property type="term" value="P:monocarboxylic acid metabolic process"/>
    <property type="evidence" value="ECO:0007669"/>
    <property type="project" value="UniProtKB-ARBA"/>
</dbReference>
<dbReference type="Pfam" id="PF13561">
    <property type="entry name" value="adh_short_C2"/>
    <property type="match status" value="1"/>
</dbReference>
<dbReference type="OrthoDB" id="9805904at2"/>
<organism evidence="4 5">
    <name type="scientific">Oceanobacillus profundus</name>
    <dbReference type="NCBI Taxonomy" id="372463"/>
    <lineage>
        <taxon>Bacteria</taxon>
        <taxon>Bacillati</taxon>
        <taxon>Bacillota</taxon>
        <taxon>Bacilli</taxon>
        <taxon>Bacillales</taxon>
        <taxon>Bacillaceae</taxon>
        <taxon>Oceanobacillus</taxon>
    </lineage>
</organism>
<sequence>MKVNTDEYQKKTALVTGGSKGIGREVVKLLAKNNINVIFTYNKNYKAAYALMEELKDCNVFITGIPCDLNNQSEIDHLVTTILYTYPNLHFLVNNAGTNIDKPFSQIKDDDWHNVIQVNLNATAYLTQKLLRRILIQQGSVVNVTSISGITGAIGQTNYSAAKAGIIGFTRSLAKEVGTFNVRVNCVAPGYIETEMLDSVPSTNIKRIKKQTALKRLGNKKEIAETILFLLSDKASYITGQTLIVDGGLI</sequence>
<evidence type="ECO:0000313" key="4">
    <source>
        <dbReference type="EMBL" id="RHW32528.1"/>
    </source>
</evidence>
<proteinExistence type="inferred from homology"/>
<evidence type="ECO:0000256" key="1">
    <source>
        <dbReference type="ARBA" id="ARBA00006484"/>
    </source>
</evidence>
<dbReference type="EMBL" id="QWEH01000005">
    <property type="protein sequence ID" value="RHW32528.1"/>
    <property type="molecule type" value="Genomic_DNA"/>
</dbReference>
<dbReference type="PANTHER" id="PTHR42879:SF2">
    <property type="entry name" value="3-OXOACYL-[ACYL-CARRIER-PROTEIN] REDUCTASE FABG"/>
    <property type="match status" value="1"/>
</dbReference>
<dbReference type="NCBIfam" id="NF009466">
    <property type="entry name" value="PRK12826.1-2"/>
    <property type="match status" value="1"/>
</dbReference>
<evidence type="ECO:0000313" key="5">
    <source>
        <dbReference type="Proteomes" id="UP000285456"/>
    </source>
</evidence>
<reference evidence="4 5" key="1">
    <citation type="journal article" date="2007" name="Int. J. Syst. Evol. Microbiol.">
        <title>Oceanobacillus profundus sp. nov., isolated from a deep-sea sediment core.</title>
        <authorList>
            <person name="Kim Y.G."/>
            <person name="Choi D.H."/>
            <person name="Hyun S."/>
            <person name="Cho B.C."/>
        </authorList>
    </citation>
    <scope>NUCLEOTIDE SEQUENCE [LARGE SCALE GENOMIC DNA]</scope>
    <source>
        <strain evidence="4 5">DSM 18246</strain>
    </source>
</reference>
<dbReference type="PROSITE" id="PS00061">
    <property type="entry name" value="ADH_SHORT"/>
    <property type="match status" value="1"/>
</dbReference>
<accession>A0A417YHX9</accession>
<dbReference type="AlphaFoldDB" id="A0A417YHX9"/>
<dbReference type="Proteomes" id="UP000285456">
    <property type="component" value="Unassembled WGS sequence"/>
</dbReference>
<dbReference type="InterPro" id="IPR057326">
    <property type="entry name" value="KR_dom"/>
</dbReference>
<dbReference type="FunFam" id="3.40.50.720:FF:000173">
    <property type="entry name" value="3-oxoacyl-[acyl-carrier protein] reductase"/>
    <property type="match status" value="1"/>
</dbReference>
<comment type="similarity">
    <text evidence="1">Belongs to the short-chain dehydrogenases/reductases (SDR) family.</text>
</comment>
<gene>
    <name evidence="4" type="ORF">D1B32_09360</name>
</gene>
<dbReference type="PRINTS" id="PR00081">
    <property type="entry name" value="GDHRDH"/>
</dbReference>
<protein>
    <submittedName>
        <fullName evidence="4">SDR family oxidoreductase</fullName>
    </submittedName>
</protein>
<name>A0A417YHX9_9BACI</name>
<dbReference type="InterPro" id="IPR002347">
    <property type="entry name" value="SDR_fam"/>
</dbReference>
<dbReference type="PANTHER" id="PTHR42879">
    <property type="entry name" value="3-OXOACYL-(ACYL-CARRIER-PROTEIN) REDUCTASE"/>
    <property type="match status" value="1"/>
</dbReference>
<keyword evidence="5" id="KW-1185">Reference proteome</keyword>
<keyword evidence="2" id="KW-0560">Oxidoreductase</keyword>
<evidence type="ECO:0000256" key="2">
    <source>
        <dbReference type="ARBA" id="ARBA00023002"/>
    </source>
</evidence>
<dbReference type="PRINTS" id="PR00080">
    <property type="entry name" value="SDRFAMILY"/>
</dbReference>
<dbReference type="SUPFAM" id="SSF51735">
    <property type="entry name" value="NAD(P)-binding Rossmann-fold domains"/>
    <property type="match status" value="1"/>
</dbReference>
<feature type="domain" description="Ketoreductase" evidence="3">
    <location>
        <begin position="11"/>
        <end position="190"/>
    </location>
</feature>
<dbReference type="InterPro" id="IPR020904">
    <property type="entry name" value="Sc_DH/Rdtase_CS"/>
</dbReference>
<dbReference type="GO" id="GO:0016491">
    <property type="term" value="F:oxidoreductase activity"/>
    <property type="evidence" value="ECO:0007669"/>
    <property type="project" value="UniProtKB-KW"/>
</dbReference>
<dbReference type="SMART" id="SM00822">
    <property type="entry name" value="PKS_KR"/>
    <property type="match status" value="1"/>
</dbReference>
<dbReference type="InterPro" id="IPR036291">
    <property type="entry name" value="NAD(P)-bd_dom_sf"/>
</dbReference>
<dbReference type="RefSeq" id="WP_095312344.1">
    <property type="nucleotide sequence ID" value="NZ_JAMAWL010000013.1"/>
</dbReference>
<dbReference type="InterPro" id="IPR050259">
    <property type="entry name" value="SDR"/>
</dbReference>